<name>A0A137ZYR5_9ACTN</name>
<feature type="transmembrane region" description="Helical" evidence="5">
    <location>
        <begin position="25"/>
        <end position="58"/>
    </location>
</feature>
<dbReference type="AlphaFoldDB" id="A0A137ZYR5"/>
<evidence type="ECO:0000256" key="5">
    <source>
        <dbReference type="SAM" id="Phobius"/>
    </source>
</evidence>
<evidence type="ECO:0000256" key="1">
    <source>
        <dbReference type="ARBA" id="ARBA00004127"/>
    </source>
</evidence>
<keyword evidence="3 5" id="KW-1133">Transmembrane helix</keyword>
<feature type="transmembrane region" description="Helical" evidence="5">
    <location>
        <begin position="70"/>
        <end position="90"/>
    </location>
</feature>
<dbReference type="Proteomes" id="UP000070258">
    <property type="component" value="Unassembled WGS sequence"/>
</dbReference>
<dbReference type="InterPro" id="IPR003807">
    <property type="entry name" value="DUF202"/>
</dbReference>
<evidence type="ECO:0000313" key="7">
    <source>
        <dbReference type="EMBL" id="KXP03315.1"/>
    </source>
</evidence>
<evidence type="ECO:0000256" key="3">
    <source>
        <dbReference type="ARBA" id="ARBA00022989"/>
    </source>
</evidence>
<sequence>MNPGTPGAPSGLAAERTRLARVRTVVAVLMTSAIVARAALASWPATALACVAVAAIAVGTRLHRAPLGPGRALVFAVLVAVLAAVGLVAVRL</sequence>
<keyword evidence="2 5" id="KW-0812">Transmembrane</keyword>
<comment type="subcellular location">
    <subcellularLocation>
        <location evidence="1">Endomembrane system</location>
        <topology evidence="1">Multi-pass membrane protein</topology>
    </subcellularLocation>
</comment>
<evidence type="ECO:0000256" key="4">
    <source>
        <dbReference type="ARBA" id="ARBA00023136"/>
    </source>
</evidence>
<dbReference type="STRING" id="239498.AXK60_15870"/>
<proteinExistence type="predicted"/>
<comment type="caution">
    <text evidence="7">The sequence shown here is derived from an EMBL/GenBank/DDBJ whole genome shotgun (WGS) entry which is preliminary data.</text>
</comment>
<reference evidence="8" key="1">
    <citation type="submission" date="2016-02" db="EMBL/GenBank/DDBJ databases">
        <authorList>
            <person name="Wen L."/>
            <person name="He K."/>
            <person name="Yang H."/>
        </authorList>
    </citation>
    <scope>NUCLEOTIDE SEQUENCE [LARGE SCALE GENOMIC DNA]</scope>
    <source>
        <strain evidence="8">JCM 15929</strain>
    </source>
</reference>
<dbReference type="Pfam" id="PF02656">
    <property type="entry name" value="DUF202"/>
    <property type="match status" value="1"/>
</dbReference>
<organism evidence="7 8">
    <name type="scientific">Tsukamurella pseudospumae</name>
    <dbReference type="NCBI Taxonomy" id="239498"/>
    <lineage>
        <taxon>Bacteria</taxon>
        <taxon>Bacillati</taxon>
        <taxon>Actinomycetota</taxon>
        <taxon>Actinomycetes</taxon>
        <taxon>Mycobacteriales</taxon>
        <taxon>Tsukamurellaceae</taxon>
        <taxon>Tsukamurella</taxon>
    </lineage>
</organism>
<gene>
    <name evidence="7" type="ORF">AXK60_15870</name>
</gene>
<evidence type="ECO:0000259" key="6">
    <source>
        <dbReference type="Pfam" id="PF02656"/>
    </source>
</evidence>
<protein>
    <recommendedName>
        <fullName evidence="6">DUF202 domain-containing protein</fullName>
    </recommendedName>
</protein>
<keyword evidence="4 5" id="KW-0472">Membrane</keyword>
<dbReference type="EMBL" id="LSRF01000058">
    <property type="protein sequence ID" value="KXP03315.1"/>
    <property type="molecule type" value="Genomic_DNA"/>
</dbReference>
<feature type="domain" description="DUF202" evidence="6">
    <location>
        <begin position="11"/>
        <end position="63"/>
    </location>
</feature>
<evidence type="ECO:0000313" key="8">
    <source>
        <dbReference type="Proteomes" id="UP000070258"/>
    </source>
</evidence>
<evidence type="ECO:0000256" key="2">
    <source>
        <dbReference type="ARBA" id="ARBA00022692"/>
    </source>
</evidence>
<accession>A0A137ZYR5</accession>
<dbReference type="RefSeq" id="WP_068573977.1">
    <property type="nucleotide sequence ID" value="NZ_LSRF01000058.1"/>
</dbReference>